<keyword evidence="1" id="KW-0812">Transmembrane</keyword>
<feature type="transmembrane region" description="Helical" evidence="1">
    <location>
        <begin position="59"/>
        <end position="77"/>
    </location>
</feature>
<gene>
    <name evidence="2" type="ORF">QWZ14_15745</name>
</gene>
<feature type="transmembrane region" description="Helical" evidence="1">
    <location>
        <begin position="263"/>
        <end position="283"/>
    </location>
</feature>
<keyword evidence="1" id="KW-1133">Transmembrane helix</keyword>
<feature type="transmembrane region" description="Helical" evidence="1">
    <location>
        <begin position="153"/>
        <end position="172"/>
    </location>
</feature>
<feature type="transmembrane region" description="Helical" evidence="1">
    <location>
        <begin position="342"/>
        <end position="361"/>
    </location>
</feature>
<evidence type="ECO:0000256" key="1">
    <source>
        <dbReference type="SAM" id="Phobius"/>
    </source>
</evidence>
<sequence length="527" mass="59478">MPFLLLLLALVGFSAAKKVTFYASGQSELHGFALVVFCCVAALPFVGVRYADVPRLLRAILRGIGVVVLVQVLFDAFGPVPPAPNIIFGAANEHTLFFRWGALIAVIAGFASLWRPIFLMPLFIYYVAFRLLIGPAAGIWVSDTDFLSMLDAGVFAVFGGVIAVVATSDWTLNRFPTLRSMMADMPPDVLRQKATNLVWAVIVGAHLGNYFCSGVAKLMAGGPAPWTWLLQNPTQTAIVIGTERGDNPLAMFPSLLQFSWDTISTFGLAFNFFVLAAQLLAPLAILRVRWLLFFTLLFDIFHIGVYMTLGALFHFWIAVNLIIYTSAWRLKENEITSMMKLVCVLTVMFGHTIFYTNWLGWLDGAKLASPQFYAVTRDGRDVWVPQVYYGIYSYTIAQAATYVPEGHFNFRIGGNNLNLNDWHDATSCGPRTAEVQTTGATLKDMEHLVRDTHSFMLRHPYIKNDNLYYFYPHHMQPNPWMFREFNRLNIEDIVGYKYVVESVCLTLRDGQLVRDVKKRDEYRFDVR</sequence>
<dbReference type="EMBL" id="JAUFPN010000153">
    <property type="protein sequence ID" value="MDN3565822.1"/>
    <property type="molecule type" value="Genomic_DNA"/>
</dbReference>
<feature type="transmembrane region" description="Helical" evidence="1">
    <location>
        <begin position="122"/>
        <end position="141"/>
    </location>
</feature>
<dbReference type="Proteomes" id="UP001529369">
    <property type="component" value="Unassembled WGS sequence"/>
</dbReference>
<name>A0ABT8A7M9_9PROT</name>
<keyword evidence="3" id="KW-1185">Reference proteome</keyword>
<reference evidence="3" key="1">
    <citation type="journal article" date="2019" name="Int. J. Syst. Evol. Microbiol.">
        <title>The Global Catalogue of Microorganisms (GCM) 10K type strain sequencing project: providing services to taxonomists for standard genome sequencing and annotation.</title>
        <authorList>
            <consortium name="The Broad Institute Genomics Platform"/>
            <consortium name="The Broad Institute Genome Sequencing Center for Infectious Disease"/>
            <person name="Wu L."/>
            <person name="Ma J."/>
        </authorList>
    </citation>
    <scope>NUCLEOTIDE SEQUENCE [LARGE SCALE GENOMIC DNA]</scope>
    <source>
        <strain evidence="3">CECT 7131</strain>
    </source>
</reference>
<feature type="transmembrane region" description="Helical" evidence="1">
    <location>
        <begin position="290"/>
        <end position="307"/>
    </location>
</feature>
<evidence type="ECO:0000313" key="2">
    <source>
        <dbReference type="EMBL" id="MDN3565822.1"/>
    </source>
</evidence>
<feature type="transmembrane region" description="Helical" evidence="1">
    <location>
        <begin position="97"/>
        <end position="115"/>
    </location>
</feature>
<evidence type="ECO:0008006" key="4">
    <source>
        <dbReference type="Google" id="ProtNLM"/>
    </source>
</evidence>
<proteinExistence type="predicted"/>
<accession>A0ABT8A7M9</accession>
<organism evidence="2 3">
    <name type="scientific">Paeniroseomonas aquatica</name>
    <dbReference type="NCBI Taxonomy" id="373043"/>
    <lineage>
        <taxon>Bacteria</taxon>
        <taxon>Pseudomonadati</taxon>
        <taxon>Pseudomonadota</taxon>
        <taxon>Alphaproteobacteria</taxon>
        <taxon>Acetobacterales</taxon>
        <taxon>Acetobacteraceae</taxon>
        <taxon>Paeniroseomonas</taxon>
    </lineage>
</organism>
<evidence type="ECO:0000313" key="3">
    <source>
        <dbReference type="Proteomes" id="UP001529369"/>
    </source>
</evidence>
<dbReference type="RefSeq" id="WP_290317689.1">
    <property type="nucleotide sequence ID" value="NZ_JAUFPN010000153.1"/>
</dbReference>
<comment type="caution">
    <text evidence="2">The sequence shown here is derived from an EMBL/GenBank/DDBJ whole genome shotgun (WGS) entry which is preliminary data.</text>
</comment>
<protein>
    <recommendedName>
        <fullName evidence="4">HTTM domain-containing protein</fullName>
    </recommendedName>
</protein>
<feature type="transmembrane region" description="Helical" evidence="1">
    <location>
        <begin position="197"/>
        <end position="220"/>
    </location>
</feature>
<feature type="transmembrane region" description="Helical" evidence="1">
    <location>
        <begin position="32"/>
        <end position="52"/>
    </location>
</feature>
<keyword evidence="1" id="KW-0472">Membrane</keyword>
<feature type="transmembrane region" description="Helical" evidence="1">
    <location>
        <begin position="313"/>
        <end position="330"/>
    </location>
</feature>